<dbReference type="GeneID" id="64819319"/>
<feature type="domain" description="ABC transporter" evidence="10">
    <location>
        <begin position="6"/>
        <end position="245"/>
    </location>
</feature>
<comment type="subcellular location">
    <subcellularLocation>
        <location evidence="1">Cell membrane</location>
        <topology evidence="1">Peripheral membrane protein</topology>
    </subcellularLocation>
</comment>
<name>A0A8T8K228_9EURY</name>
<keyword evidence="8" id="KW-0472">Membrane</keyword>
<comment type="similarity">
    <text evidence="2">Belongs to the ABC transporter superfamily.</text>
</comment>
<dbReference type="NCBIfam" id="NF010167">
    <property type="entry name" value="PRK13648.1"/>
    <property type="match status" value="2"/>
</dbReference>
<dbReference type="GO" id="GO:0005524">
    <property type="term" value="F:ATP binding"/>
    <property type="evidence" value="ECO:0007669"/>
    <property type="project" value="UniProtKB-KW"/>
</dbReference>
<sequence length="493" mass="55714">MTNPALQITNLNFKYPHQENFALKNINLTIKRGEFVFLTGKSGCGKSTLARCLNGTLPQILGGEIDGIIQVLDKNTRENSVSDLAQNLGFIFQNPESQFFTVKVEDEVAFGPENLGWESNKISKNVDEALNSVDMLENRDMNVFNLSEGQKQRIAVAANLSLQPEILVMDEPTSNLDPPGAYKLFEILKRLKNQKKTIILIDHRTHHALPLADRVLIMDKGKIIKDDEPEILYDAHTRESYGIRNPRVLDENYQAPEYQIVKQNPVLDISRLSYSYDNGFSIQDINLQIYPGEVVGLVGSNGSGKTTLAKVLSGILKPLKGTLNWEREDSTFKVGMVFQNPDHQLFMDSVYNELNFGLEEVPGAQLNIGPVLKSMNLEKLQKRHPHSLSGGEKQRTLISAFLVREPHLLIMDEPTTGMDYYHMQRLVYEIKRLKKRNMGIMIISHDLEFLQQTTQRVIILSQGKIIQEGPTGDILSQDKLDTCFEGYQSLSIK</sequence>
<dbReference type="SMART" id="SM00382">
    <property type="entry name" value="AAA"/>
    <property type="match status" value="2"/>
</dbReference>
<keyword evidence="3" id="KW-0813">Transport</keyword>
<accession>A0A8T8K228</accession>
<dbReference type="GO" id="GO:0016887">
    <property type="term" value="F:ATP hydrolysis activity"/>
    <property type="evidence" value="ECO:0007669"/>
    <property type="project" value="InterPro"/>
</dbReference>
<evidence type="ECO:0000256" key="3">
    <source>
        <dbReference type="ARBA" id="ARBA00022448"/>
    </source>
</evidence>
<evidence type="ECO:0000256" key="4">
    <source>
        <dbReference type="ARBA" id="ARBA00022475"/>
    </source>
</evidence>
<dbReference type="PANTHER" id="PTHR43553:SF24">
    <property type="entry name" value="ENERGY-COUPLING FACTOR TRANSPORTER ATP-BINDING PROTEIN ECFA1"/>
    <property type="match status" value="1"/>
</dbReference>
<dbReference type="InterPro" id="IPR015856">
    <property type="entry name" value="ABC_transpr_CbiO/EcfA_su"/>
</dbReference>
<dbReference type="Gene3D" id="3.40.50.300">
    <property type="entry name" value="P-loop containing nucleotide triphosphate hydrolases"/>
    <property type="match status" value="2"/>
</dbReference>
<dbReference type="PROSITE" id="PS50893">
    <property type="entry name" value="ABC_TRANSPORTER_2"/>
    <property type="match status" value="2"/>
</dbReference>
<gene>
    <name evidence="11" type="ORF">HYG87_01105</name>
</gene>
<dbReference type="RefSeq" id="WP_211533403.1">
    <property type="nucleotide sequence ID" value="NZ_CP058560.1"/>
</dbReference>
<dbReference type="InterPro" id="IPR050095">
    <property type="entry name" value="ECF_ABC_transporter_ATP-bd"/>
</dbReference>
<evidence type="ECO:0000256" key="2">
    <source>
        <dbReference type="ARBA" id="ARBA00005417"/>
    </source>
</evidence>
<evidence type="ECO:0000256" key="8">
    <source>
        <dbReference type="ARBA" id="ARBA00023136"/>
    </source>
</evidence>
<dbReference type="Pfam" id="PF00005">
    <property type="entry name" value="ABC_tran"/>
    <property type="match status" value="2"/>
</dbReference>
<evidence type="ECO:0000256" key="6">
    <source>
        <dbReference type="ARBA" id="ARBA00022840"/>
    </source>
</evidence>
<reference evidence="11" key="1">
    <citation type="submission" date="2020-07" db="EMBL/GenBank/DDBJ databases">
        <title>Methanobacterium. sp. MethCan genome.</title>
        <authorList>
            <person name="Postec A."/>
            <person name="Quemeneur M."/>
        </authorList>
    </citation>
    <scope>NUCLEOTIDE SEQUENCE</scope>
    <source>
        <strain evidence="11">MethCAN</strain>
    </source>
</reference>
<protein>
    <submittedName>
        <fullName evidence="11">Energy-coupling factor ABC transporter ATP-binding protein</fullName>
    </submittedName>
</protein>
<dbReference type="EMBL" id="CP058560">
    <property type="protein sequence ID" value="QUH22458.1"/>
    <property type="molecule type" value="Genomic_DNA"/>
</dbReference>
<dbReference type="OrthoDB" id="71419at2157"/>
<dbReference type="KEGG" id="meme:HYG87_01105"/>
<organism evidence="11 12">
    <name type="scientific">Methanobacterium alkalithermotolerans</name>
    <dbReference type="NCBI Taxonomy" id="2731220"/>
    <lineage>
        <taxon>Archaea</taxon>
        <taxon>Methanobacteriati</taxon>
        <taxon>Methanobacteriota</taxon>
        <taxon>Methanomada group</taxon>
        <taxon>Methanobacteria</taxon>
        <taxon>Methanobacteriales</taxon>
        <taxon>Methanobacteriaceae</taxon>
        <taxon>Methanobacterium</taxon>
    </lineage>
</organism>
<keyword evidence="12" id="KW-1185">Reference proteome</keyword>
<evidence type="ECO:0000313" key="11">
    <source>
        <dbReference type="EMBL" id="QUH22458.1"/>
    </source>
</evidence>
<dbReference type="PANTHER" id="PTHR43553">
    <property type="entry name" value="HEAVY METAL TRANSPORTER"/>
    <property type="match status" value="1"/>
</dbReference>
<dbReference type="InterPro" id="IPR027417">
    <property type="entry name" value="P-loop_NTPase"/>
</dbReference>
<comment type="function">
    <text evidence="9">Probably part of an ABC transporter complex. Responsible for energy coupling to the transport system.</text>
</comment>
<evidence type="ECO:0000256" key="5">
    <source>
        <dbReference type="ARBA" id="ARBA00022741"/>
    </source>
</evidence>
<dbReference type="CDD" id="cd03225">
    <property type="entry name" value="ABC_cobalt_CbiO_domain1"/>
    <property type="match status" value="1"/>
</dbReference>
<evidence type="ECO:0000259" key="10">
    <source>
        <dbReference type="PROSITE" id="PS50893"/>
    </source>
</evidence>
<dbReference type="InterPro" id="IPR003593">
    <property type="entry name" value="AAA+_ATPase"/>
</dbReference>
<dbReference type="AlphaFoldDB" id="A0A8T8K228"/>
<evidence type="ECO:0000313" key="12">
    <source>
        <dbReference type="Proteomes" id="UP000681041"/>
    </source>
</evidence>
<keyword evidence="5" id="KW-0547">Nucleotide-binding</keyword>
<dbReference type="InterPro" id="IPR003439">
    <property type="entry name" value="ABC_transporter-like_ATP-bd"/>
</dbReference>
<dbReference type="GO" id="GO:0042626">
    <property type="term" value="F:ATPase-coupled transmembrane transporter activity"/>
    <property type="evidence" value="ECO:0007669"/>
    <property type="project" value="TreeGrafter"/>
</dbReference>
<evidence type="ECO:0000256" key="7">
    <source>
        <dbReference type="ARBA" id="ARBA00022967"/>
    </source>
</evidence>
<keyword evidence="7" id="KW-1278">Translocase</keyword>
<dbReference type="Proteomes" id="UP000681041">
    <property type="component" value="Chromosome"/>
</dbReference>
<dbReference type="FunFam" id="3.40.50.300:FF:000224">
    <property type="entry name" value="Energy-coupling factor transporter ATP-binding protein EcfA"/>
    <property type="match status" value="1"/>
</dbReference>
<keyword evidence="4" id="KW-1003">Cell membrane</keyword>
<dbReference type="GO" id="GO:0043190">
    <property type="term" value="C:ATP-binding cassette (ABC) transporter complex"/>
    <property type="evidence" value="ECO:0007669"/>
    <property type="project" value="TreeGrafter"/>
</dbReference>
<dbReference type="SUPFAM" id="SSF52540">
    <property type="entry name" value="P-loop containing nucleoside triphosphate hydrolases"/>
    <property type="match status" value="2"/>
</dbReference>
<keyword evidence="6 11" id="KW-0067">ATP-binding</keyword>
<evidence type="ECO:0000256" key="1">
    <source>
        <dbReference type="ARBA" id="ARBA00004202"/>
    </source>
</evidence>
<feature type="domain" description="ABC transporter" evidence="10">
    <location>
        <begin position="267"/>
        <end position="487"/>
    </location>
</feature>
<evidence type="ECO:0000256" key="9">
    <source>
        <dbReference type="ARBA" id="ARBA00025157"/>
    </source>
</evidence>
<proteinExistence type="inferred from homology"/>